<feature type="compositionally biased region" description="Pro residues" evidence="4">
    <location>
        <begin position="20"/>
        <end position="30"/>
    </location>
</feature>
<dbReference type="SMART" id="SM00320">
    <property type="entry name" value="WD40"/>
    <property type="match status" value="6"/>
</dbReference>
<keyword evidence="6" id="KW-1185">Reference proteome</keyword>
<dbReference type="InterPro" id="IPR001680">
    <property type="entry name" value="WD40_rpt"/>
</dbReference>
<reference evidence="5 6" key="1">
    <citation type="journal article" date="2019" name="Nat. Ecol. Evol.">
        <title>Megaphylogeny resolves global patterns of mushroom evolution.</title>
        <authorList>
            <person name="Varga T."/>
            <person name="Krizsan K."/>
            <person name="Foldi C."/>
            <person name="Dima B."/>
            <person name="Sanchez-Garcia M."/>
            <person name="Sanchez-Ramirez S."/>
            <person name="Szollosi G.J."/>
            <person name="Szarkandi J.G."/>
            <person name="Papp V."/>
            <person name="Albert L."/>
            <person name="Andreopoulos W."/>
            <person name="Angelini C."/>
            <person name="Antonin V."/>
            <person name="Barry K.W."/>
            <person name="Bougher N.L."/>
            <person name="Buchanan P."/>
            <person name="Buyck B."/>
            <person name="Bense V."/>
            <person name="Catcheside P."/>
            <person name="Chovatia M."/>
            <person name="Cooper J."/>
            <person name="Damon W."/>
            <person name="Desjardin D."/>
            <person name="Finy P."/>
            <person name="Geml J."/>
            <person name="Haridas S."/>
            <person name="Hughes K."/>
            <person name="Justo A."/>
            <person name="Karasinski D."/>
            <person name="Kautmanova I."/>
            <person name="Kiss B."/>
            <person name="Kocsube S."/>
            <person name="Kotiranta H."/>
            <person name="LaButti K.M."/>
            <person name="Lechner B.E."/>
            <person name="Liimatainen K."/>
            <person name="Lipzen A."/>
            <person name="Lukacs Z."/>
            <person name="Mihaltcheva S."/>
            <person name="Morgado L.N."/>
            <person name="Niskanen T."/>
            <person name="Noordeloos M.E."/>
            <person name="Ohm R.A."/>
            <person name="Ortiz-Santana B."/>
            <person name="Ovrebo C."/>
            <person name="Racz N."/>
            <person name="Riley R."/>
            <person name="Savchenko A."/>
            <person name="Shiryaev A."/>
            <person name="Soop K."/>
            <person name="Spirin V."/>
            <person name="Szebenyi C."/>
            <person name="Tomsovsky M."/>
            <person name="Tulloss R.E."/>
            <person name="Uehling J."/>
            <person name="Grigoriev I.V."/>
            <person name="Vagvolgyi C."/>
            <person name="Papp T."/>
            <person name="Martin F.M."/>
            <person name="Miettinen O."/>
            <person name="Hibbett D.S."/>
            <person name="Nagy L.G."/>
        </authorList>
    </citation>
    <scope>NUCLEOTIDE SEQUENCE [LARGE SCALE GENOMIC DNA]</scope>
    <source>
        <strain evidence="5 6">FP101781</strain>
    </source>
</reference>
<dbReference type="PROSITE" id="PS50294">
    <property type="entry name" value="WD_REPEATS_REGION"/>
    <property type="match status" value="2"/>
</dbReference>
<dbReference type="SUPFAM" id="SSF50978">
    <property type="entry name" value="WD40 repeat-like"/>
    <property type="match status" value="1"/>
</dbReference>
<proteinExistence type="predicted"/>
<feature type="repeat" description="WD" evidence="3">
    <location>
        <begin position="484"/>
        <end position="523"/>
    </location>
</feature>
<evidence type="ECO:0000256" key="2">
    <source>
        <dbReference type="ARBA" id="ARBA00022737"/>
    </source>
</evidence>
<dbReference type="SUPFAM" id="SSF50969">
    <property type="entry name" value="YVTN repeat-like/Quinoprotein amine dehydrogenase"/>
    <property type="match status" value="1"/>
</dbReference>
<dbReference type="InterPro" id="IPR011044">
    <property type="entry name" value="Quino_amine_DH_bsu"/>
</dbReference>
<sequence length="624" mass="66453">MPPPHAHTTVNTNTIYVPVVSPPTPAPSPGPIEVSHLFPPSSPSSSSSSSTSDNFDTHSPPPSPPTQVAPLKPGLGIDTTALTLTSPSTRLELLSSLITACTPQELLYISSLIAPRLKRDFLSDLPTGAGAACPGGVCRRWGVLCREEGVWRGLGGRGGCDARTTDERGGEAEYTTTPSPTTSEDPLEEMEEAKVALLGDSDLDDECPGTCSYREYFKACYITTPAPVVTSLALSASWAVVGLANSRIQVYSARTGVLAKTLVGHELGVWSVGLVGRGGWLAEPSCRSGDAGCQGGGYGGGGYGGCGEYRGEGGEGTGKKSKEGRPQAKRRYSDMCYSSVGWGQPNAIVVSGGCDKVVMVWDVKTGQCIYRLSGHTSTIRCIRVLDNRPSRVWDIQRGRCVRVLRGHEQSVRTLDCEGSRVVSGSYDATVRVWDVDTGECIHVLQGHYHQIYSVAFDGRYIASGGLDTTVRLWDVETGKCLALLQGHTALVCQLQLSPNLLITGGSDGRVITFDLETLSIKQRIAAHDCSVTGLQHDDFVVTSGNDGRVRLYEVDAGDYVRDLSDGAESVWKVVCGWGKCVVVCKRAGKTVVEVWSMGPTQPESTGVESIHLTTLGDPRNKAAK</sequence>
<dbReference type="GO" id="GO:0042393">
    <property type="term" value="F:histone binding"/>
    <property type="evidence" value="ECO:0007669"/>
    <property type="project" value="TreeGrafter"/>
</dbReference>
<keyword evidence="1 3" id="KW-0853">WD repeat</keyword>
<dbReference type="PRINTS" id="PR00320">
    <property type="entry name" value="GPROTEINBRPT"/>
</dbReference>
<organism evidence="5 6">
    <name type="scientific">Coprinellus micaceus</name>
    <name type="common">Glistening ink-cap mushroom</name>
    <name type="synonym">Coprinus micaceus</name>
    <dbReference type="NCBI Taxonomy" id="71717"/>
    <lineage>
        <taxon>Eukaryota</taxon>
        <taxon>Fungi</taxon>
        <taxon>Dikarya</taxon>
        <taxon>Basidiomycota</taxon>
        <taxon>Agaricomycotina</taxon>
        <taxon>Agaricomycetes</taxon>
        <taxon>Agaricomycetidae</taxon>
        <taxon>Agaricales</taxon>
        <taxon>Agaricineae</taxon>
        <taxon>Psathyrellaceae</taxon>
        <taxon>Coprinellus</taxon>
    </lineage>
</organism>
<dbReference type="PANTHER" id="PTHR22847:SF637">
    <property type="entry name" value="WD REPEAT DOMAIN 5B"/>
    <property type="match status" value="1"/>
</dbReference>
<feature type="region of interest" description="Disordered" evidence="4">
    <location>
        <begin position="156"/>
        <end position="187"/>
    </location>
</feature>
<evidence type="ECO:0000313" key="5">
    <source>
        <dbReference type="EMBL" id="TEB22103.1"/>
    </source>
</evidence>
<evidence type="ECO:0000313" key="6">
    <source>
        <dbReference type="Proteomes" id="UP000298030"/>
    </source>
</evidence>
<dbReference type="InterPro" id="IPR036322">
    <property type="entry name" value="WD40_repeat_dom_sf"/>
</dbReference>
<evidence type="ECO:0000256" key="1">
    <source>
        <dbReference type="ARBA" id="ARBA00022574"/>
    </source>
</evidence>
<dbReference type="PROSITE" id="PS50082">
    <property type="entry name" value="WD_REPEATS_2"/>
    <property type="match status" value="4"/>
</dbReference>
<keyword evidence="2" id="KW-0677">Repeat</keyword>
<dbReference type="Gene3D" id="2.130.10.10">
    <property type="entry name" value="YVTN repeat-like/Quinoprotein amine dehydrogenase"/>
    <property type="match status" value="1"/>
</dbReference>
<dbReference type="GO" id="GO:0048188">
    <property type="term" value="C:Set1C/COMPASS complex"/>
    <property type="evidence" value="ECO:0007669"/>
    <property type="project" value="TreeGrafter"/>
</dbReference>
<feature type="repeat" description="WD" evidence="3">
    <location>
        <begin position="444"/>
        <end position="483"/>
    </location>
</feature>
<dbReference type="AlphaFoldDB" id="A0A4Y7SJR6"/>
<dbReference type="InterPro" id="IPR019775">
    <property type="entry name" value="WD40_repeat_CS"/>
</dbReference>
<gene>
    <name evidence="5" type="ORF">FA13DRAFT_1757379</name>
</gene>
<protein>
    <submittedName>
        <fullName evidence="5">WD40 repeat-like protein</fullName>
    </submittedName>
</protein>
<evidence type="ECO:0000256" key="4">
    <source>
        <dbReference type="SAM" id="MobiDB-lite"/>
    </source>
</evidence>
<feature type="region of interest" description="Disordered" evidence="4">
    <location>
        <begin position="1"/>
        <end position="74"/>
    </location>
</feature>
<evidence type="ECO:0000256" key="3">
    <source>
        <dbReference type="PROSITE-ProRule" id="PRU00221"/>
    </source>
</evidence>
<comment type="caution">
    <text evidence="5">The sequence shown here is derived from an EMBL/GenBank/DDBJ whole genome shotgun (WGS) entry which is preliminary data.</text>
</comment>
<dbReference type="STRING" id="71717.A0A4Y7SJR6"/>
<feature type="repeat" description="WD" evidence="3">
    <location>
        <begin position="339"/>
        <end position="371"/>
    </location>
</feature>
<feature type="compositionally biased region" description="Low complexity" evidence="4">
    <location>
        <begin position="43"/>
        <end position="52"/>
    </location>
</feature>
<dbReference type="PANTHER" id="PTHR22847">
    <property type="entry name" value="WD40 REPEAT PROTEIN"/>
    <property type="match status" value="1"/>
</dbReference>
<accession>A0A4Y7SJR6</accession>
<name>A0A4Y7SJR6_COPMI</name>
<dbReference type="EMBL" id="QPFP01000097">
    <property type="protein sequence ID" value="TEB22103.1"/>
    <property type="molecule type" value="Genomic_DNA"/>
</dbReference>
<dbReference type="CDD" id="cd00200">
    <property type="entry name" value="WD40"/>
    <property type="match status" value="1"/>
</dbReference>
<dbReference type="Proteomes" id="UP000298030">
    <property type="component" value="Unassembled WGS sequence"/>
</dbReference>
<dbReference type="InterPro" id="IPR015943">
    <property type="entry name" value="WD40/YVTN_repeat-like_dom_sf"/>
</dbReference>
<dbReference type="InterPro" id="IPR020472">
    <property type="entry name" value="WD40_PAC1"/>
</dbReference>
<dbReference type="Pfam" id="PF00400">
    <property type="entry name" value="WD40"/>
    <property type="match status" value="4"/>
</dbReference>
<dbReference type="OrthoDB" id="190105at2759"/>
<dbReference type="PROSITE" id="PS00678">
    <property type="entry name" value="WD_REPEATS_1"/>
    <property type="match status" value="3"/>
</dbReference>
<feature type="repeat" description="WD" evidence="3">
    <location>
        <begin position="404"/>
        <end position="443"/>
    </location>
</feature>